<dbReference type="Pfam" id="PF01890">
    <property type="entry name" value="CbiG_C"/>
    <property type="match status" value="1"/>
</dbReference>
<evidence type="ECO:0000313" key="3">
    <source>
        <dbReference type="Proteomes" id="UP000638263"/>
    </source>
</evidence>
<dbReference type="AlphaFoldDB" id="A0A917R9H6"/>
<dbReference type="GO" id="GO:0009236">
    <property type="term" value="P:cobalamin biosynthetic process"/>
    <property type="evidence" value="ECO:0007669"/>
    <property type="project" value="InterPro"/>
</dbReference>
<dbReference type="EMBL" id="BMMH01000001">
    <property type="protein sequence ID" value="GGK96027.1"/>
    <property type="molecule type" value="Genomic_DNA"/>
</dbReference>
<reference evidence="2" key="1">
    <citation type="journal article" date="2014" name="Int. J. Syst. Evol. Microbiol.">
        <title>Complete genome sequence of Corynebacterium casei LMG S-19264T (=DSM 44701T), isolated from a smear-ripened cheese.</title>
        <authorList>
            <consortium name="US DOE Joint Genome Institute (JGI-PGF)"/>
            <person name="Walter F."/>
            <person name="Albersmeier A."/>
            <person name="Kalinowski J."/>
            <person name="Ruckert C."/>
        </authorList>
    </citation>
    <scope>NUCLEOTIDE SEQUENCE</scope>
    <source>
        <strain evidence="2">CGMCC 4.3508</strain>
    </source>
</reference>
<dbReference type="Gene3D" id="3.30.420.180">
    <property type="entry name" value="CobE/GbiG C-terminal domain"/>
    <property type="match status" value="1"/>
</dbReference>
<evidence type="ECO:0000259" key="1">
    <source>
        <dbReference type="Pfam" id="PF01890"/>
    </source>
</evidence>
<comment type="caution">
    <text evidence="2">The sequence shown here is derived from an EMBL/GenBank/DDBJ whole genome shotgun (WGS) entry which is preliminary data.</text>
</comment>
<dbReference type="InterPro" id="IPR052553">
    <property type="entry name" value="CbiG_hydrolase"/>
</dbReference>
<keyword evidence="3" id="KW-1185">Reference proteome</keyword>
<dbReference type="PANTHER" id="PTHR37477:SF1">
    <property type="entry name" value="COBALT-PRECORRIN-5A HYDROLASE"/>
    <property type="match status" value="1"/>
</dbReference>
<feature type="domain" description="CobE/GbiG C-terminal" evidence="1">
    <location>
        <begin position="16"/>
        <end position="125"/>
    </location>
</feature>
<dbReference type="PANTHER" id="PTHR37477">
    <property type="entry name" value="COBALT-PRECORRIN-5A HYDROLASE"/>
    <property type="match status" value="1"/>
</dbReference>
<organism evidence="2 3">
    <name type="scientific">Nocardia jinanensis</name>
    <dbReference type="NCBI Taxonomy" id="382504"/>
    <lineage>
        <taxon>Bacteria</taxon>
        <taxon>Bacillati</taxon>
        <taxon>Actinomycetota</taxon>
        <taxon>Actinomycetes</taxon>
        <taxon>Mycobacteriales</taxon>
        <taxon>Nocardiaceae</taxon>
        <taxon>Nocardia</taxon>
    </lineage>
</organism>
<evidence type="ECO:0000313" key="2">
    <source>
        <dbReference type="EMBL" id="GGK96027.1"/>
    </source>
</evidence>
<dbReference type="InterPro" id="IPR002750">
    <property type="entry name" value="CobE/GbiG_C"/>
</dbReference>
<sequence>MTREHRELVAPHSGKLAVGLGLRPGMSADRILAALTESLPGQRIGCLATLDRRAGEPGLLDAAAALGVPLHSYSAERIAQVPVPNRSERVVAALGIPGVAEAAALLAGTGPLLVPRQVVGGIVVAATALRG</sequence>
<reference evidence="2" key="2">
    <citation type="submission" date="2020-09" db="EMBL/GenBank/DDBJ databases">
        <authorList>
            <person name="Sun Q."/>
            <person name="Zhou Y."/>
        </authorList>
    </citation>
    <scope>NUCLEOTIDE SEQUENCE</scope>
    <source>
        <strain evidence="2">CGMCC 4.3508</strain>
    </source>
</reference>
<dbReference type="Proteomes" id="UP000638263">
    <property type="component" value="Unassembled WGS sequence"/>
</dbReference>
<accession>A0A917R9H6</accession>
<name>A0A917R9H6_9NOCA</name>
<proteinExistence type="predicted"/>
<dbReference type="SUPFAM" id="SSF159664">
    <property type="entry name" value="CobE/GbiG C-terminal domain-like"/>
    <property type="match status" value="1"/>
</dbReference>
<protein>
    <recommendedName>
        <fullName evidence="1">CobE/GbiG C-terminal domain-containing protein</fullName>
    </recommendedName>
</protein>
<gene>
    <name evidence="2" type="ORF">GCM10011588_08010</name>
</gene>
<dbReference type="InterPro" id="IPR036518">
    <property type="entry name" value="CobE/GbiG_C_sf"/>
</dbReference>